<keyword evidence="3" id="KW-1185">Reference proteome</keyword>
<evidence type="ECO:0000313" key="2">
    <source>
        <dbReference type="EMBL" id="TFY73735.1"/>
    </source>
</evidence>
<comment type="caution">
    <text evidence="2">The sequence shown here is derived from an EMBL/GenBank/DDBJ whole genome shotgun (WGS) entry which is preliminary data.</text>
</comment>
<dbReference type="Proteomes" id="UP000298061">
    <property type="component" value="Unassembled WGS sequence"/>
</dbReference>
<accession>A0A4Y9ZG71</accession>
<proteinExistence type="predicted"/>
<name>A0A4Y9ZG71_9AGAM</name>
<gene>
    <name evidence="2" type="ORF">EWM64_g10277</name>
</gene>
<protein>
    <submittedName>
        <fullName evidence="2">Uncharacterized protein</fullName>
    </submittedName>
</protein>
<evidence type="ECO:0000256" key="1">
    <source>
        <dbReference type="SAM" id="MobiDB-lite"/>
    </source>
</evidence>
<feature type="compositionally biased region" description="Low complexity" evidence="1">
    <location>
        <begin position="61"/>
        <end position="79"/>
    </location>
</feature>
<sequence length="341" mass="37160">MEKRKRPADDHGADADSDGHSSKRMRDGNRAPTRNGARASNNHAPVATRSVPSKNVPSTHAPAARPTAARPTTLLRTAPSENVPTSRAPVARPSTLPRPVPSESVPTTRSTTTRALSPRSPTRPRTAPSDRAPATRAPIARAPIARAPATHTPNPSHPASSKAVRSPDARHGVPLSKDVEKGAPSTEDAIKLQSEEKRSPPKEKVSSVEGEGVDLLMESVFMPELPSAFVDRLLRNIVQQAQDDNTIRSELLGRCQDILDEYPILDKEAKDRLLAAKASKEHGDLPWPFLRRVRAKVLYKAIDKETPLTDFEEACQEDLAKLFVRGSKPRTPTDDNPKLKI</sequence>
<feature type="compositionally biased region" description="Basic and acidic residues" evidence="1">
    <location>
        <begin position="165"/>
        <end position="181"/>
    </location>
</feature>
<evidence type="ECO:0000313" key="3">
    <source>
        <dbReference type="Proteomes" id="UP000298061"/>
    </source>
</evidence>
<organism evidence="2 3">
    <name type="scientific">Hericium alpestre</name>
    <dbReference type="NCBI Taxonomy" id="135208"/>
    <lineage>
        <taxon>Eukaryota</taxon>
        <taxon>Fungi</taxon>
        <taxon>Dikarya</taxon>
        <taxon>Basidiomycota</taxon>
        <taxon>Agaricomycotina</taxon>
        <taxon>Agaricomycetes</taxon>
        <taxon>Russulales</taxon>
        <taxon>Hericiaceae</taxon>
        <taxon>Hericium</taxon>
    </lineage>
</organism>
<dbReference type="STRING" id="135208.A0A4Y9ZG71"/>
<feature type="compositionally biased region" description="Basic and acidic residues" evidence="1">
    <location>
        <begin position="1"/>
        <end position="29"/>
    </location>
</feature>
<reference evidence="2 3" key="1">
    <citation type="submission" date="2019-02" db="EMBL/GenBank/DDBJ databases">
        <title>Genome sequencing of the rare red list fungi Hericium alpestre (H. flagellum).</title>
        <authorList>
            <person name="Buettner E."/>
            <person name="Kellner H."/>
        </authorList>
    </citation>
    <scope>NUCLEOTIDE SEQUENCE [LARGE SCALE GENOMIC DNA]</scope>
    <source>
        <strain evidence="2 3">DSM 108284</strain>
    </source>
</reference>
<dbReference type="AlphaFoldDB" id="A0A4Y9ZG71"/>
<feature type="compositionally biased region" description="Low complexity" evidence="1">
    <location>
        <begin position="106"/>
        <end position="150"/>
    </location>
</feature>
<feature type="region of interest" description="Disordered" evidence="1">
    <location>
        <begin position="1"/>
        <end position="210"/>
    </location>
</feature>
<dbReference type="EMBL" id="SFCI01002591">
    <property type="protein sequence ID" value="TFY73735.1"/>
    <property type="molecule type" value="Genomic_DNA"/>
</dbReference>
<feature type="compositionally biased region" description="Basic and acidic residues" evidence="1">
    <location>
        <begin position="188"/>
        <end position="206"/>
    </location>
</feature>